<gene>
    <name evidence="1" type="ORF">BST26_07400</name>
</gene>
<dbReference type="STRING" id="444597.BST26_07400"/>
<accession>A0A1X0DGV3</accession>
<evidence type="ECO:0000313" key="2">
    <source>
        <dbReference type="Proteomes" id="UP000192801"/>
    </source>
</evidence>
<sequence length="239" mass="24587">MNIVGFVAGIALGPVRAGVAVADAGLNAAVVALGVVKQSVGVDGTTAGGSITELVPLRGALVGANRVAEFTERDRALGRALAPGGPADQLMRPGGVVDLLTSPGGLLDRLGDGGTSSLERILTPGGLADRLIAEEGPLERLLAEDGIVERIFAEEGVIDKLLAKNGPLDQLTDAAEILSKLQPAFETLMPTAETLESAVDSLNRMVATLGGFAERIPRRRSSRSAVRAKRSADLPAIEE</sequence>
<evidence type="ECO:0000313" key="1">
    <source>
        <dbReference type="EMBL" id="ORA71598.1"/>
    </source>
</evidence>
<dbReference type="AlphaFoldDB" id="A0A1X0DGV3"/>
<name>A0A1X0DGV3_9MYCO</name>
<organism evidence="1 2">
    <name type="scientific">Mycolicibacterium insubricum</name>
    <dbReference type="NCBI Taxonomy" id="444597"/>
    <lineage>
        <taxon>Bacteria</taxon>
        <taxon>Bacillati</taxon>
        <taxon>Actinomycetota</taxon>
        <taxon>Actinomycetes</taxon>
        <taxon>Mycobacteriales</taxon>
        <taxon>Mycobacteriaceae</taxon>
        <taxon>Mycolicibacterium</taxon>
    </lineage>
</organism>
<dbReference type="OrthoDB" id="4450321at2"/>
<protein>
    <submittedName>
        <fullName evidence="1">Uncharacterized protein</fullName>
    </submittedName>
</protein>
<reference evidence="1 2" key="1">
    <citation type="submission" date="2016-12" db="EMBL/GenBank/DDBJ databases">
        <title>The new phylogeny of genus Mycobacterium.</title>
        <authorList>
            <person name="Tortoli E."/>
            <person name="Trovato A."/>
            <person name="Cirillo D.M."/>
        </authorList>
    </citation>
    <scope>NUCLEOTIDE SEQUENCE [LARGE SCALE GENOMIC DNA]</scope>
    <source>
        <strain evidence="1 2">DSM 45130</strain>
    </source>
</reference>
<comment type="caution">
    <text evidence="1">The sequence shown here is derived from an EMBL/GenBank/DDBJ whole genome shotgun (WGS) entry which is preliminary data.</text>
</comment>
<dbReference type="EMBL" id="MVHS01000012">
    <property type="protein sequence ID" value="ORA71598.1"/>
    <property type="molecule type" value="Genomic_DNA"/>
</dbReference>
<keyword evidence="2" id="KW-1185">Reference proteome</keyword>
<proteinExistence type="predicted"/>
<dbReference type="RefSeq" id="WP_083030129.1">
    <property type="nucleotide sequence ID" value="NZ_AP022618.1"/>
</dbReference>
<dbReference type="Proteomes" id="UP000192801">
    <property type="component" value="Unassembled WGS sequence"/>
</dbReference>